<dbReference type="EMBL" id="JAFIRN010000019">
    <property type="protein sequence ID" value="KAG5830655.1"/>
    <property type="molecule type" value="Genomic_DNA"/>
</dbReference>
<proteinExistence type="predicted"/>
<feature type="region of interest" description="Disordered" evidence="1">
    <location>
        <begin position="120"/>
        <end position="170"/>
    </location>
</feature>
<organism evidence="2 3">
    <name type="scientific">Anguilla anguilla</name>
    <name type="common">European freshwater eel</name>
    <name type="synonym">Muraena anguilla</name>
    <dbReference type="NCBI Taxonomy" id="7936"/>
    <lineage>
        <taxon>Eukaryota</taxon>
        <taxon>Metazoa</taxon>
        <taxon>Chordata</taxon>
        <taxon>Craniata</taxon>
        <taxon>Vertebrata</taxon>
        <taxon>Euteleostomi</taxon>
        <taxon>Actinopterygii</taxon>
        <taxon>Neopterygii</taxon>
        <taxon>Teleostei</taxon>
        <taxon>Anguilliformes</taxon>
        <taxon>Anguillidae</taxon>
        <taxon>Anguilla</taxon>
    </lineage>
</organism>
<evidence type="ECO:0000313" key="3">
    <source>
        <dbReference type="Proteomes" id="UP001044222"/>
    </source>
</evidence>
<dbReference type="AlphaFoldDB" id="A0A9D3RI38"/>
<evidence type="ECO:0000256" key="1">
    <source>
        <dbReference type="SAM" id="MobiDB-lite"/>
    </source>
</evidence>
<feature type="non-terminal residue" evidence="2">
    <location>
        <position position="170"/>
    </location>
</feature>
<feature type="non-terminal residue" evidence="2">
    <location>
        <position position="1"/>
    </location>
</feature>
<protein>
    <submittedName>
        <fullName evidence="2">Uncharacterized protein</fullName>
    </submittedName>
</protein>
<sequence>VAVAPLVQQHLSLALQEAVRVVPGGDGAEGGFSGARGISQDGQELPRPQGVPQRGGHSEDGPPRSSSARAAGHGTRPQAIAVSLPHRKWTILGTLLSTRASSPWSRRRWRCSETCLSSPALRDSAPLLSPPAQQTPAPSLRPTYRPGTTRRSLACRSYRRRLRKHREEEE</sequence>
<dbReference type="Proteomes" id="UP001044222">
    <property type="component" value="Chromosome 19"/>
</dbReference>
<reference evidence="2" key="1">
    <citation type="submission" date="2021-01" db="EMBL/GenBank/DDBJ databases">
        <title>A chromosome-scale assembly of European eel, Anguilla anguilla.</title>
        <authorList>
            <person name="Henkel C."/>
            <person name="Jong-Raadsen S.A."/>
            <person name="Dufour S."/>
            <person name="Weltzien F.-A."/>
            <person name="Palstra A.P."/>
            <person name="Pelster B."/>
            <person name="Spaink H.P."/>
            <person name="Van Den Thillart G.E."/>
            <person name="Jansen H."/>
            <person name="Zahm M."/>
            <person name="Klopp C."/>
            <person name="Cedric C."/>
            <person name="Louis A."/>
            <person name="Berthelot C."/>
            <person name="Parey E."/>
            <person name="Roest Crollius H."/>
            <person name="Montfort J."/>
            <person name="Robinson-Rechavi M."/>
            <person name="Bucao C."/>
            <person name="Bouchez O."/>
            <person name="Gislard M."/>
            <person name="Lluch J."/>
            <person name="Milhes M."/>
            <person name="Lampietro C."/>
            <person name="Lopez Roques C."/>
            <person name="Donnadieu C."/>
            <person name="Braasch I."/>
            <person name="Desvignes T."/>
            <person name="Postlethwait J."/>
            <person name="Bobe J."/>
            <person name="Guiguen Y."/>
            <person name="Dirks R."/>
        </authorList>
    </citation>
    <scope>NUCLEOTIDE SEQUENCE</scope>
    <source>
        <strain evidence="2">Tag_6206</strain>
        <tissue evidence="2">Liver</tissue>
    </source>
</reference>
<feature type="region of interest" description="Disordered" evidence="1">
    <location>
        <begin position="26"/>
        <end position="82"/>
    </location>
</feature>
<name>A0A9D3RI38_ANGAN</name>
<gene>
    <name evidence="2" type="ORF">ANANG_G00312960</name>
</gene>
<accession>A0A9D3RI38</accession>
<keyword evidence="3" id="KW-1185">Reference proteome</keyword>
<evidence type="ECO:0000313" key="2">
    <source>
        <dbReference type="EMBL" id="KAG5830655.1"/>
    </source>
</evidence>
<comment type="caution">
    <text evidence="2">The sequence shown here is derived from an EMBL/GenBank/DDBJ whole genome shotgun (WGS) entry which is preliminary data.</text>
</comment>